<keyword evidence="2" id="KW-1185">Reference proteome</keyword>
<feature type="compositionally biased region" description="Basic residues" evidence="1">
    <location>
        <begin position="235"/>
        <end position="251"/>
    </location>
</feature>
<sequence>MDINSDRNRLTDKYEIKVENSDEDINEYAESTMNELLGWYGYENRRKGKPKMIPYCSQNGSTSSGPDSPKYSGSCDWCSHVVDDNKAISSAGAVFCSELCFSQSRRANFKKNKTCDWCRHVRHTISYVDFQDGASQLQFCSDKCLNQYKMHIFCRETKAHLKMHPHVPENAKSSGVLITPDLWLRDSRQDDALSASPPPWITKDDVQTSPLPLISLVHPSKLIEQKTENGTFHSSSKRQKSATTQKKKRKRTLPDNSCTTSPDSKSLWNDCPQDLRIKQPYIHKSTNNLEETQPPHQSTNSKLFYDKISETFDNKSQTSIIPRSTTLPPVTVLVPYPIFVPVPLPIPIPFDSKLLIPNKEPPKNNNYDKELPKTDGKTIIDDNDKLLNLSSCNNYNNKSPDKKDLLEDGCEQTIIRNLNVEELLEEKNGFSSPATAKECPQKPQNLRLRSLKKRKKILEVKRKSLQLRAKRTTVST</sequence>
<dbReference type="InterPro" id="IPR026092">
    <property type="entry name" value="RAI2/SOBP"/>
</dbReference>
<dbReference type="CTD" id="55084"/>
<organism evidence="2 3">
    <name type="scientific">Agrilus planipennis</name>
    <name type="common">Emerald ash borer</name>
    <name type="synonym">Agrilus marcopoli</name>
    <dbReference type="NCBI Taxonomy" id="224129"/>
    <lineage>
        <taxon>Eukaryota</taxon>
        <taxon>Metazoa</taxon>
        <taxon>Ecdysozoa</taxon>
        <taxon>Arthropoda</taxon>
        <taxon>Hexapoda</taxon>
        <taxon>Insecta</taxon>
        <taxon>Pterygota</taxon>
        <taxon>Neoptera</taxon>
        <taxon>Endopterygota</taxon>
        <taxon>Coleoptera</taxon>
        <taxon>Polyphaga</taxon>
        <taxon>Elateriformia</taxon>
        <taxon>Buprestoidea</taxon>
        <taxon>Buprestidae</taxon>
        <taxon>Agrilinae</taxon>
        <taxon>Agrilus</taxon>
    </lineage>
</organism>
<evidence type="ECO:0000313" key="3">
    <source>
        <dbReference type="RefSeq" id="XP_018322260.1"/>
    </source>
</evidence>
<evidence type="ECO:0000256" key="1">
    <source>
        <dbReference type="SAM" id="MobiDB-lite"/>
    </source>
</evidence>
<proteinExistence type="predicted"/>
<feature type="compositionally biased region" description="Polar residues" evidence="1">
    <location>
        <begin position="254"/>
        <end position="267"/>
    </location>
</feature>
<dbReference type="Proteomes" id="UP000192223">
    <property type="component" value="Unplaced"/>
</dbReference>
<accession>A0A1W4WQE9</accession>
<dbReference type="GeneID" id="108734978"/>
<dbReference type="RefSeq" id="XP_018322260.1">
    <property type="nucleotide sequence ID" value="XM_018466758.1"/>
</dbReference>
<dbReference type="PANTHER" id="PTHR23186:SF4">
    <property type="entry name" value="GH22790P"/>
    <property type="match status" value="1"/>
</dbReference>
<dbReference type="KEGG" id="apln:108734978"/>
<dbReference type="GO" id="GO:0005634">
    <property type="term" value="C:nucleus"/>
    <property type="evidence" value="ECO:0007669"/>
    <property type="project" value="TreeGrafter"/>
</dbReference>
<dbReference type="Pfam" id="PF15279">
    <property type="entry name" value="SOBP"/>
    <property type="match status" value="1"/>
</dbReference>
<gene>
    <name evidence="3" type="primary">LOC108734978</name>
</gene>
<protein>
    <submittedName>
        <fullName evidence="3">Sine oculis-binding protein homolog</fullName>
    </submittedName>
</protein>
<name>A0A1W4WQE9_AGRPL</name>
<dbReference type="OrthoDB" id="6250723at2759"/>
<feature type="region of interest" description="Disordered" evidence="1">
    <location>
        <begin position="227"/>
        <end position="271"/>
    </location>
</feature>
<evidence type="ECO:0000313" key="2">
    <source>
        <dbReference type="Proteomes" id="UP000192223"/>
    </source>
</evidence>
<dbReference type="GO" id="GO:0048513">
    <property type="term" value="P:animal organ development"/>
    <property type="evidence" value="ECO:0007669"/>
    <property type="project" value="TreeGrafter"/>
</dbReference>
<dbReference type="AlphaFoldDB" id="A0A1W4WQE9"/>
<dbReference type="InParanoid" id="A0A1W4WQE9"/>
<reference evidence="3" key="1">
    <citation type="submission" date="2025-08" db="UniProtKB">
        <authorList>
            <consortium name="RefSeq"/>
        </authorList>
    </citation>
    <scope>IDENTIFICATION</scope>
    <source>
        <tissue evidence="3">Entire body</tissue>
    </source>
</reference>
<dbReference type="PANTHER" id="PTHR23186">
    <property type="entry name" value="RETINOIC ACID-INDUCED PROTEIN 2"/>
    <property type="match status" value="1"/>
</dbReference>